<evidence type="ECO:0000313" key="2">
    <source>
        <dbReference type="Proteomes" id="UP000182680"/>
    </source>
</evidence>
<dbReference type="Proteomes" id="UP000182680">
    <property type="component" value="Unassembled WGS sequence"/>
</dbReference>
<organism evidence="1 2">
    <name type="scientific">Desulfovibrio desulfuricans</name>
    <dbReference type="NCBI Taxonomy" id="876"/>
    <lineage>
        <taxon>Bacteria</taxon>
        <taxon>Pseudomonadati</taxon>
        <taxon>Thermodesulfobacteriota</taxon>
        <taxon>Desulfovibrionia</taxon>
        <taxon>Desulfovibrionales</taxon>
        <taxon>Desulfovibrionaceae</taxon>
        <taxon>Desulfovibrio</taxon>
    </lineage>
</organism>
<protein>
    <submittedName>
        <fullName evidence="1">Uncharacterized protein</fullName>
    </submittedName>
</protein>
<sequence length="135" mass="15603">MPRDHTVAVAFFNSGPAFPFRPKPYAAGGTLFHASRFTHTGRHIKKRGRSPARKTSRRDLKQKILPRLQEYFLPEMPEQPHEHALWKVQLQPLPRGLVEKTAALFICVIKRRVHVLQILRINIFKANPPQSRSIL</sequence>
<dbReference type="AlphaFoldDB" id="A0AA94HPW9"/>
<accession>A0AA94HPW9</accession>
<comment type="caution">
    <text evidence="1">The sequence shown here is derived from an EMBL/GenBank/DDBJ whole genome shotgun (WGS) entry which is preliminary data.</text>
</comment>
<proteinExistence type="predicted"/>
<gene>
    <name evidence="1" type="ORF">SAMN02910291_00031</name>
</gene>
<name>A0AA94HPW9_DESDE</name>
<reference evidence="2" key="1">
    <citation type="submission" date="2016-11" db="EMBL/GenBank/DDBJ databases">
        <authorList>
            <person name="Jaros S."/>
            <person name="Januszkiewicz K."/>
            <person name="Wedrychowicz H."/>
        </authorList>
    </citation>
    <scope>NUCLEOTIDE SEQUENCE [LARGE SCALE GENOMIC DNA]</scope>
    <source>
        <strain evidence="2">DSM 7057</strain>
    </source>
</reference>
<evidence type="ECO:0000313" key="1">
    <source>
        <dbReference type="EMBL" id="SFW11604.1"/>
    </source>
</evidence>
<dbReference type="EMBL" id="FPIW01000002">
    <property type="protein sequence ID" value="SFW11604.1"/>
    <property type="molecule type" value="Genomic_DNA"/>
</dbReference>